<dbReference type="KEGG" id="ave:Arcve_1521"/>
<dbReference type="AlphaFoldDB" id="F2KPB9"/>
<feature type="coiled-coil region" evidence="4">
    <location>
        <begin position="342"/>
        <end position="376"/>
    </location>
</feature>
<keyword evidence="2" id="KW-0238">DNA-binding</keyword>
<dbReference type="PROSITE" id="PS51898">
    <property type="entry name" value="TYR_RECOMBINASE"/>
    <property type="match status" value="1"/>
</dbReference>
<evidence type="ECO:0000256" key="4">
    <source>
        <dbReference type="SAM" id="Coils"/>
    </source>
</evidence>
<evidence type="ECO:0000256" key="1">
    <source>
        <dbReference type="ARBA" id="ARBA00022908"/>
    </source>
</evidence>
<dbReference type="OrthoDB" id="359457at2157"/>
<dbReference type="GO" id="GO:0015074">
    <property type="term" value="P:DNA integration"/>
    <property type="evidence" value="ECO:0007669"/>
    <property type="project" value="UniProtKB-KW"/>
</dbReference>
<keyword evidence="1" id="KW-0229">DNA integration</keyword>
<dbReference type="InterPro" id="IPR011010">
    <property type="entry name" value="DNA_brk_join_enz"/>
</dbReference>
<dbReference type="Proteomes" id="UP000008136">
    <property type="component" value="Chromosome"/>
</dbReference>
<evidence type="ECO:0000259" key="5">
    <source>
        <dbReference type="PROSITE" id="PS51898"/>
    </source>
</evidence>
<dbReference type="InterPro" id="IPR002104">
    <property type="entry name" value="Integrase_catalytic"/>
</dbReference>
<dbReference type="EMBL" id="CP002588">
    <property type="protein sequence ID" value="AEA47523.1"/>
    <property type="molecule type" value="Genomic_DNA"/>
</dbReference>
<dbReference type="InterPro" id="IPR050090">
    <property type="entry name" value="Tyrosine_recombinase_XerCD"/>
</dbReference>
<dbReference type="GeneID" id="10394645"/>
<dbReference type="RefSeq" id="WP_013684184.1">
    <property type="nucleotide sequence ID" value="NC_015320.1"/>
</dbReference>
<gene>
    <name evidence="6" type="ordered locus">Arcve_1521</name>
</gene>
<name>F2KPB9_ARCVS</name>
<keyword evidence="7" id="KW-1185">Reference proteome</keyword>
<dbReference type="GO" id="GO:0003677">
    <property type="term" value="F:DNA binding"/>
    <property type="evidence" value="ECO:0007669"/>
    <property type="project" value="UniProtKB-KW"/>
</dbReference>
<feature type="domain" description="Tyr recombinase" evidence="5">
    <location>
        <begin position="128"/>
        <end position="339"/>
    </location>
</feature>
<dbReference type="HOGENOM" id="CLU_041884_1_0_2"/>
<proteinExistence type="predicted"/>
<evidence type="ECO:0000256" key="2">
    <source>
        <dbReference type="ARBA" id="ARBA00023125"/>
    </source>
</evidence>
<dbReference type="Pfam" id="PF00589">
    <property type="entry name" value="Phage_integrase"/>
    <property type="match status" value="1"/>
</dbReference>
<dbReference type="eggNOG" id="arCOG01245">
    <property type="taxonomic scope" value="Archaea"/>
</dbReference>
<reference evidence="6 7" key="1">
    <citation type="submission" date="2011-03" db="EMBL/GenBank/DDBJ databases">
        <title>The complete genome of Archaeoglobus veneficus SNP6.</title>
        <authorList>
            <consortium name="US DOE Joint Genome Institute (JGI-PGF)"/>
            <person name="Lucas S."/>
            <person name="Copeland A."/>
            <person name="Lapidus A."/>
            <person name="Bruce D."/>
            <person name="Goodwin L."/>
            <person name="Pitluck S."/>
            <person name="Kyrpides N."/>
            <person name="Mavromatis K."/>
            <person name="Pagani I."/>
            <person name="Ivanova N."/>
            <person name="Mikhailova N."/>
            <person name="Lu M."/>
            <person name="Detter J.C."/>
            <person name="Tapia R."/>
            <person name="Han C."/>
            <person name="Land M."/>
            <person name="Hauser L."/>
            <person name="Markowitz V."/>
            <person name="Cheng J.-F."/>
            <person name="Hugenholtz P."/>
            <person name="Woyke T."/>
            <person name="Wu D."/>
            <person name="Spring S."/>
            <person name="Brambilla E."/>
            <person name="Klenk H.-P."/>
            <person name="Eisen J.A."/>
        </authorList>
    </citation>
    <scope>NUCLEOTIDE SEQUENCE [LARGE SCALE GENOMIC DNA]</scope>
    <source>
        <strain evidence="7">SNP6</strain>
    </source>
</reference>
<accession>F2KPB9</accession>
<organism evidence="6 7">
    <name type="scientific">Archaeoglobus veneficus (strain DSM 11195 / SNP6)</name>
    <dbReference type="NCBI Taxonomy" id="693661"/>
    <lineage>
        <taxon>Archaea</taxon>
        <taxon>Methanobacteriati</taxon>
        <taxon>Methanobacteriota</taxon>
        <taxon>Archaeoglobi</taxon>
        <taxon>Archaeoglobales</taxon>
        <taxon>Archaeoglobaceae</taxon>
        <taxon>Archaeoglobus</taxon>
    </lineage>
</organism>
<evidence type="ECO:0000256" key="3">
    <source>
        <dbReference type="ARBA" id="ARBA00023172"/>
    </source>
</evidence>
<dbReference type="InterPro" id="IPR013762">
    <property type="entry name" value="Integrase-like_cat_sf"/>
</dbReference>
<keyword evidence="4" id="KW-0175">Coiled coil</keyword>
<sequence>MHLEEYDEIKKWITQVKDSSKATYLSAMKAYIEFTGLNPKELIDEAEEDRRKPRRLQGKPEERLAEFHKWLLTEYEVKTRGKDRKPSGKKGISKMMATTYVGAIRSFYRRNGFPIMTKTPKAAPKKENRKMMLTPREVKLLVDHAPTLRDRAIILFMFQGGFDASTICSLNYGDVKRGLERGEVPLLIEVVREKDEVEYFTFVGYDAVEALKAYLNDRKRKGEELRLNSPLFAKEGAKKLKHERITPNLIQNMLRETALKAGLISEEDLENADLNPCRPHALRAAFSTILRLNGFDPLLVDFMQGHRIPYNGAYLIPPPEKVRQMYAEVEPQLSISSMHPVEKRVEEKLKAYREDIAELQNEVNELRRLVEILMTSVLDIGDNKVEAQELIDRVAGLVKQPERVIKISEIEHYSGGKAKVKLA</sequence>
<protein>
    <submittedName>
        <fullName evidence="6">Integrase family protein</fullName>
    </submittedName>
</protein>
<evidence type="ECO:0000313" key="7">
    <source>
        <dbReference type="Proteomes" id="UP000008136"/>
    </source>
</evidence>
<dbReference type="SUPFAM" id="SSF56349">
    <property type="entry name" value="DNA breaking-rejoining enzymes"/>
    <property type="match status" value="1"/>
</dbReference>
<dbReference type="PANTHER" id="PTHR30349">
    <property type="entry name" value="PHAGE INTEGRASE-RELATED"/>
    <property type="match status" value="1"/>
</dbReference>
<dbReference type="GO" id="GO:0006310">
    <property type="term" value="P:DNA recombination"/>
    <property type="evidence" value="ECO:0007669"/>
    <property type="project" value="UniProtKB-KW"/>
</dbReference>
<dbReference type="Gene3D" id="1.10.443.10">
    <property type="entry name" value="Intergrase catalytic core"/>
    <property type="match status" value="1"/>
</dbReference>
<dbReference type="PANTHER" id="PTHR30349:SF41">
    <property type="entry name" value="INTEGRASE_RECOMBINASE PROTEIN MJ0367-RELATED"/>
    <property type="match status" value="1"/>
</dbReference>
<evidence type="ECO:0000313" key="6">
    <source>
        <dbReference type="EMBL" id="AEA47523.1"/>
    </source>
</evidence>
<keyword evidence="3" id="KW-0233">DNA recombination</keyword>
<dbReference type="STRING" id="693661.Arcve_1521"/>